<evidence type="ECO:0000256" key="7">
    <source>
        <dbReference type="ARBA" id="ARBA00023116"/>
    </source>
</evidence>
<dbReference type="InterPro" id="IPR039718">
    <property type="entry name" value="Rrm1"/>
</dbReference>
<dbReference type="PANTHER" id="PTHR11573:SF6">
    <property type="entry name" value="RIBONUCLEOSIDE-DIPHOSPHATE REDUCTASE LARGE SUBUNIT"/>
    <property type="match status" value="1"/>
</dbReference>
<dbReference type="Pfam" id="PF00317">
    <property type="entry name" value="Ribonuc_red_lgN"/>
    <property type="match status" value="1"/>
</dbReference>
<accession>A0ABV9I021</accession>
<feature type="compositionally biased region" description="Polar residues" evidence="11">
    <location>
        <begin position="821"/>
        <end position="841"/>
    </location>
</feature>
<evidence type="ECO:0000256" key="1">
    <source>
        <dbReference type="ARBA" id="ARBA00010406"/>
    </source>
</evidence>
<dbReference type="PROSITE" id="PS51161">
    <property type="entry name" value="ATP_CONE"/>
    <property type="match status" value="1"/>
</dbReference>
<comment type="caution">
    <text evidence="13">The sequence shown here is derived from an EMBL/GenBank/DDBJ whole genome shotgun (WGS) entry which is preliminary data.</text>
</comment>
<dbReference type="CDD" id="cd01679">
    <property type="entry name" value="RNR_I"/>
    <property type="match status" value="1"/>
</dbReference>
<gene>
    <name evidence="13" type="ORF">ACFO3O_16150</name>
</gene>
<keyword evidence="3" id="KW-0021">Allosteric enzyme</keyword>
<feature type="region of interest" description="Disordered" evidence="11">
    <location>
        <begin position="756"/>
        <end position="793"/>
    </location>
</feature>
<dbReference type="Pfam" id="PF03477">
    <property type="entry name" value="ATP-cone"/>
    <property type="match status" value="1"/>
</dbReference>
<comment type="function">
    <text evidence="10">Provides the precursors necessary for DNA synthesis. Catalyzes the biosynthesis of deoxyribonucleotides from the corresponding ribonucleotides.</text>
</comment>
<comment type="catalytic activity">
    <reaction evidence="8 10">
        <text>a 2'-deoxyribonucleoside 5'-diphosphate + [thioredoxin]-disulfide + H2O = a ribonucleoside 5'-diphosphate + [thioredoxin]-dithiol</text>
        <dbReference type="Rhea" id="RHEA:23252"/>
        <dbReference type="Rhea" id="RHEA-COMP:10698"/>
        <dbReference type="Rhea" id="RHEA-COMP:10700"/>
        <dbReference type="ChEBI" id="CHEBI:15377"/>
        <dbReference type="ChEBI" id="CHEBI:29950"/>
        <dbReference type="ChEBI" id="CHEBI:50058"/>
        <dbReference type="ChEBI" id="CHEBI:57930"/>
        <dbReference type="ChEBI" id="CHEBI:73316"/>
        <dbReference type="EC" id="1.17.4.1"/>
    </reaction>
</comment>
<keyword evidence="6 10" id="KW-0560">Oxidoreductase</keyword>
<reference evidence="14" key="1">
    <citation type="journal article" date="2019" name="Int. J. Syst. Evol. Microbiol.">
        <title>The Global Catalogue of Microorganisms (GCM) 10K type strain sequencing project: providing services to taxonomists for standard genome sequencing and annotation.</title>
        <authorList>
            <consortium name="The Broad Institute Genomics Platform"/>
            <consortium name="The Broad Institute Genome Sequencing Center for Infectious Disease"/>
            <person name="Wu L."/>
            <person name="Ma J."/>
        </authorList>
    </citation>
    <scope>NUCLEOTIDE SEQUENCE [LARGE SCALE GENOMIC DNA]</scope>
    <source>
        <strain evidence="14">YJ-61-S</strain>
    </source>
</reference>
<keyword evidence="14" id="KW-1185">Reference proteome</keyword>
<evidence type="ECO:0000256" key="8">
    <source>
        <dbReference type="ARBA" id="ARBA00047754"/>
    </source>
</evidence>
<feature type="compositionally biased region" description="Polar residues" evidence="11">
    <location>
        <begin position="776"/>
        <end position="793"/>
    </location>
</feature>
<comment type="similarity">
    <text evidence="1 10">Belongs to the ribonucleoside diphosphate reductase large chain family.</text>
</comment>
<evidence type="ECO:0000256" key="3">
    <source>
        <dbReference type="ARBA" id="ARBA00022533"/>
    </source>
</evidence>
<evidence type="ECO:0000256" key="6">
    <source>
        <dbReference type="ARBA" id="ARBA00023002"/>
    </source>
</evidence>
<sequence>MYVVKRDGRQEPVMFDKITARVKKLCYGLSDFVDPVKISMRVIEGLYDGVTTSELDNLAAETAASMTTSHPDYAKLAARISVSNLHKNTKKSFSEVMTDLYEYVNPRTGKKAPMIADEVYQVMMENKDAIDSMIIYNRDFGYDYFGFKTLERSYLLKINGQIAERPQHMLMRVSIGIHLNDLQAARETYELMSKKYFTHATPTLFNSGTPKPQMSSCFLLTMKEDSIDGIYDTLKQTAKISQSAGGIGLSIHNVRAKGSYIGGTNGTSNGIVPMLKVFNDTARYVDQGGGKRKGSFAIYMEPWHADIFDFLDLKKNHGAEEMRARDLFYAMWISDLFMKRVQEDGKWTLMCPNECPNLYDVYGDEFEALYTKYEEEGKGRRTIKARELWEKIMESQIETGTPYMLYKDAANRKSNQKNLGTIRSSNLCTEILEYTSPDEIAVCNLASIALPMFVKDGAFNHKELYNITVRATKNLNKVIDRNYYPVEEAKNSNMRHRPIGLGVQGLADTFIKLRLPFTSDEAKKLNQEIFETLYFAAVTASKDLAIEEGPYSTFEGSPISKGEFQHNLWNIKDEELSGRWDWAALRKEVMEHGVRNSLLVAPMPTASTSQILGNNEAFEPYTSNIYTRRVLSGEFIVVNKHLLEDLVALNLWNDDLKAAIMRANGSIQGIDVIPQDLKELYKTVWEMSMKDIIDMSRHRGYFIDQSQSLNLFMEGANFAKLTSMHFYAWQSGLKTGMYYLRTKSAVDAKKFTLSAEKKSAPEPSQQQVAARAAQKLTATQQPATPLAPKNTNVPPQVIEHAQAAADMQVQMSLEEPAPSYEVQQSNLQGQSQAAPQHNTAPMTPDEMKAIIAQAKASQGDDDCLMCGS</sequence>
<evidence type="ECO:0000256" key="11">
    <source>
        <dbReference type="SAM" id="MobiDB-lite"/>
    </source>
</evidence>
<name>A0ABV9I021_9FLAO</name>
<feature type="region of interest" description="Disordered" evidence="11">
    <location>
        <begin position="818"/>
        <end position="842"/>
    </location>
</feature>
<evidence type="ECO:0000256" key="4">
    <source>
        <dbReference type="ARBA" id="ARBA00022741"/>
    </source>
</evidence>
<feature type="domain" description="ATP-cone" evidence="12">
    <location>
        <begin position="1"/>
        <end position="91"/>
    </location>
</feature>
<evidence type="ECO:0000313" key="14">
    <source>
        <dbReference type="Proteomes" id="UP001596043"/>
    </source>
</evidence>
<evidence type="ECO:0000256" key="2">
    <source>
        <dbReference type="ARBA" id="ARBA00012274"/>
    </source>
</evidence>
<dbReference type="NCBIfam" id="TIGR02506">
    <property type="entry name" value="NrdE_NrdA"/>
    <property type="match status" value="1"/>
</dbReference>
<proteinExistence type="inferred from homology"/>
<dbReference type="PROSITE" id="PS00089">
    <property type="entry name" value="RIBORED_LARGE"/>
    <property type="match status" value="1"/>
</dbReference>
<evidence type="ECO:0000256" key="9">
    <source>
        <dbReference type="PROSITE-ProRule" id="PRU00492"/>
    </source>
</evidence>
<keyword evidence="7 10" id="KW-0215">Deoxyribonucleotide synthesis</keyword>
<dbReference type="Pfam" id="PF02867">
    <property type="entry name" value="Ribonuc_red_lgC"/>
    <property type="match status" value="1"/>
</dbReference>
<keyword evidence="5 9" id="KW-0067">ATP-binding</keyword>
<organism evidence="13 14">
    <name type="scientific">Dokdonia ponticola</name>
    <dbReference type="NCBI Taxonomy" id="2041041"/>
    <lineage>
        <taxon>Bacteria</taxon>
        <taxon>Pseudomonadati</taxon>
        <taxon>Bacteroidota</taxon>
        <taxon>Flavobacteriia</taxon>
        <taxon>Flavobacteriales</taxon>
        <taxon>Flavobacteriaceae</taxon>
        <taxon>Dokdonia</taxon>
    </lineage>
</organism>
<dbReference type="GO" id="GO:0004748">
    <property type="term" value="F:ribonucleoside-diphosphate reductase activity, thioredoxin disulfide as acceptor"/>
    <property type="evidence" value="ECO:0007669"/>
    <property type="project" value="UniProtKB-EC"/>
</dbReference>
<dbReference type="SUPFAM" id="SSF48168">
    <property type="entry name" value="R1 subunit of ribonucleotide reductase, N-terminal domain"/>
    <property type="match status" value="1"/>
</dbReference>
<dbReference type="Proteomes" id="UP001596043">
    <property type="component" value="Unassembled WGS sequence"/>
</dbReference>
<evidence type="ECO:0000313" key="13">
    <source>
        <dbReference type="EMBL" id="MFC4635443.1"/>
    </source>
</evidence>
<dbReference type="InterPro" id="IPR000788">
    <property type="entry name" value="RNR_lg_C"/>
</dbReference>
<dbReference type="InterPro" id="IPR005144">
    <property type="entry name" value="ATP-cone_dom"/>
</dbReference>
<dbReference type="InterPro" id="IPR013509">
    <property type="entry name" value="RNR_lsu_N"/>
</dbReference>
<dbReference type="PRINTS" id="PR01183">
    <property type="entry name" value="RIBORDTASEM1"/>
</dbReference>
<dbReference type="EMBL" id="JBHSFV010000010">
    <property type="protein sequence ID" value="MFC4635443.1"/>
    <property type="molecule type" value="Genomic_DNA"/>
</dbReference>
<evidence type="ECO:0000259" key="12">
    <source>
        <dbReference type="PROSITE" id="PS51161"/>
    </source>
</evidence>
<dbReference type="SUPFAM" id="SSF51998">
    <property type="entry name" value="PFL-like glycyl radical enzymes"/>
    <property type="match status" value="1"/>
</dbReference>
<dbReference type="EC" id="1.17.4.1" evidence="2 10"/>
<evidence type="ECO:0000256" key="5">
    <source>
        <dbReference type="ARBA" id="ARBA00022840"/>
    </source>
</evidence>
<keyword evidence="4 9" id="KW-0547">Nucleotide-binding</keyword>
<dbReference type="Gene3D" id="3.20.70.20">
    <property type="match status" value="1"/>
</dbReference>
<protein>
    <recommendedName>
        <fullName evidence="2 10">Ribonucleoside-diphosphate reductase</fullName>
        <ecNumber evidence="2 10">1.17.4.1</ecNumber>
    </recommendedName>
</protein>
<dbReference type="InterPro" id="IPR013346">
    <property type="entry name" value="NrdE_NrdA_C"/>
</dbReference>
<dbReference type="PANTHER" id="PTHR11573">
    <property type="entry name" value="RIBONUCLEOSIDE-DIPHOSPHATE REDUCTASE LARGE CHAIN"/>
    <property type="match status" value="1"/>
</dbReference>
<evidence type="ECO:0000256" key="10">
    <source>
        <dbReference type="RuleBase" id="RU003410"/>
    </source>
</evidence>
<dbReference type="InterPro" id="IPR008926">
    <property type="entry name" value="RNR_R1-su_N"/>
</dbReference>
<dbReference type="RefSeq" id="WP_379980665.1">
    <property type="nucleotide sequence ID" value="NZ_JBHSFV010000010.1"/>
</dbReference>